<proteinExistence type="predicted"/>
<feature type="transmembrane region" description="Helical" evidence="1">
    <location>
        <begin position="134"/>
        <end position="154"/>
    </location>
</feature>
<sequence>MKPTRFSSGWLESSMLTSIVVFISILFSLSIGIIIGRVRSLEYFKEAIEVYKSVQIPDTPRSKGDVRRIRKYRLMVKTAKRRMLLLFLTQFSVFIGMYVSMLLTVITIASWMGVEWVEIPVAIPLLSVPLEEGGFTTHITFISILAFALPLYFVNKKVKLSQEPSPP</sequence>
<gene>
    <name evidence="2" type="ORF">ENP55_03675</name>
</gene>
<accession>A0A7C2FEY3</accession>
<keyword evidence="2" id="KW-0675">Receptor</keyword>
<evidence type="ECO:0000313" key="2">
    <source>
        <dbReference type="EMBL" id="HEF87382.1"/>
    </source>
</evidence>
<feature type="transmembrane region" description="Helical" evidence="1">
    <location>
        <begin position="83"/>
        <end position="114"/>
    </location>
</feature>
<reference evidence="2" key="1">
    <citation type="journal article" date="2020" name="mSystems">
        <title>Genome- and Community-Level Interaction Insights into Carbon Utilization and Element Cycling Functions of Hydrothermarchaeota in Hydrothermal Sediment.</title>
        <authorList>
            <person name="Zhou Z."/>
            <person name="Liu Y."/>
            <person name="Xu W."/>
            <person name="Pan J."/>
            <person name="Luo Z.H."/>
            <person name="Li M."/>
        </authorList>
    </citation>
    <scope>NUCLEOTIDE SEQUENCE [LARGE SCALE GENOMIC DNA]</scope>
    <source>
        <strain evidence="2">SpSt-23</strain>
    </source>
</reference>
<keyword evidence="1" id="KW-0812">Transmembrane</keyword>
<keyword evidence="1" id="KW-0472">Membrane</keyword>
<dbReference type="AlphaFoldDB" id="A0A7C2FEY3"/>
<protein>
    <submittedName>
        <fullName evidence="2">7tm Odorant receptor</fullName>
    </submittedName>
</protein>
<name>A0A7C2FEY3_9CREN</name>
<organism evidence="2">
    <name type="scientific">Thermosphaera aggregans</name>
    <dbReference type="NCBI Taxonomy" id="54254"/>
    <lineage>
        <taxon>Archaea</taxon>
        <taxon>Thermoproteota</taxon>
        <taxon>Thermoprotei</taxon>
        <taxon>Desulfurococcales</taxon>
        <taxon>Desulfurococcaceae</taxon>
        <taxon>Thermosphaera</taxon>
    </lineage>
</organism>
<keyword evidence="1" id="KW-1133">Transmembrane helix</keyword>
<feature type="transmembrane region" description="Helical" evidence="1">
    <location>
        <begin position="15"/>
        <end position="35"/>
    </location>
</feature>
<evidence type="ECO:0000256" key="1">
    <source>
        <dbReference type="SAM" id="Phobius"/>
    </source>
</evidence>
<dbReference type="EMBL" id="DSJT01000022">
    <property type="protein sequence ID" value="HEF87382.1"/>
    <property type="molecule type" value="Genomic_DNA"/>
</dbReference>
<comment type="caution">
    <text evidence="2">The sequence shown here is derived from an EMBL/GenBank/DDBJ whole genome shotgun (WGS) entry which is preliminary data.</text>
</comment>